<dbReference type="AlphaFoldDB" id="A0A413SVR1"/>
<dbReference type="CDD" id="cd13138">
    <property type="entry name" value="MATE_yoeA_like"/>
    <property type="match status" value="1"/>
</dbReference>
<organism evidence="10 11">
    <name type="scientific">Phocaeicola coprophilus</name>
    <dbReference type="NCBI Taxonomy" id="387090"/>
    <lineage>
        <taxon>Bacteria</taxon>
        <taxon>Pseudomonadati</taxon>
        <taxon>Bacteroidota</taxon>
        <taxon>Bacteroidia</taxon>
        <taxon>Bacteroidales</taxon>
        <taxon>Bacteroidaceae</taxon>
        <taxon>Phocaeicola</taxon>
    </lineage>
</organism>
<dbReference type="GO" id="GO:0015297">
    <property type="term" value="F:antiporter activity"/>
    <property type="evidence" value="ECO:0007669"/>
    <property type="project" value="UniProtKB-KW"/>
</dbReference>
<proteinExistence type="predicted"/>
<dbReference type="EMBL" id="QSFT01000043">
    <property type="protein sequence ID" value="RHA73157.1"/>
    <property type="molecule type" value="Genomic_DNA"/>
</dbReference>
<dbReference type="RefSeq" id="WP_008144547.1">
    <property type="nucleotide sequence ID" value="NZ_CABJGD010000043.1"/>
</dbReference>
<protein>
    <recommendedName>
        <fullName evidence="9">Multidrug-efflux transporter</fullName>
    </recommendedName>
</protein>
<evidence type="ECO:0000256" key="6">
    <source>
        <dbReference type="ARBA" id="ARBA00022989"/>
    </source>
</evidence>
<dbReference type="GO" id="GO:0042910">
    <property type="term" value="F:xenobiotic transmembrane transporter activity"/>
    <property type="evidence" value="ECO:0007669"/>
    <property type="project" value="InterPro"/>
</dbReference>
<evidence type="ECO:0000256" key="5">
    <source>
        <dbReference type="ARBA" id="ARBA00022692"/>
    </source>
</evidence>
<gene>
    <name evidence="10" type="ORF">DW921_13885</name>
</gene>
<dbReference type="InterPro" id="IPR048279">
    <property type="entry name" value="MdtK-like"/>
</dbReference>
<evidence type="ECO:0000256" key="7">
    <source>
        <dbReference type="ARBA" id="ARBA00023065"/>
    </source>
</evidence>
<evidence type="ECO:0000313" key="10">
    <source>
        <dbReference type="EMBL" id="RHA73157.1"/>
    </source>
</evidence>
<evidence type="ECO:0000313" key="11">
    <source>
        <dbReference type="Proteomes" id="UP000283855"/>
    </source>
</evidence>
<dbReference type="GO" id="GO:0005886">
    <property type="term" value="C:plasma membrane"/>
    <property type="evidence" value="ECO:0007669"/>
    <property type="project" value="UniProtKB-SubCell"/>
</dbReference>
<dbReference type="NCBIfam" id="TIGR00797">
    <property type="entry name" value="matE"/>
    <property type="match status" value="1"/>
</dbReference>
<evidence type="ECO:0000256" key="1">
    <source>
        <dbReference type="ARBA" id="ARBA00004651"/>
    </source>
</evidence>
<evidence type="ECO:0000256" key="3">
    <source>
        <dbReference type="ARBA" id="ARBA00022449"/>
    </source>
</evidence>
<dbReference type="PANTHER" id="PTHR43298:SF2">
    <property type="entry name" value="FMN_FAD EXPORTER YEEO-RELATED"/>
    <property type="match status" value="1"/>
</dbReference>
<dbReference type="GeneID" id="78403473"/>
<evidence type="ECO:0000256" key="4">
    <source>
        <dbReference type="ARBA" id="ARBA00022475"/>
    </source>
</evidence>
<accession>A0A413SVR1</accession>
<keyword evidence="5" id="KW-0812">Transmembrane</keyword>
<reference evidence="10 11" key="1">
    <citation type="submission" date="2018-08" db="EMBL/GenBank/DDBJ databases">
        <title>A genome reference for cultivated species of the human gut microbiota.</title>
        <authorList>
            <person name="Zou Y."/>
            <person name="Xue W."/>
            <person name="Luo G."/>
        </authorList>
    </citation>
    <scope>NUCLEOTIDE SEQUENCE [LARGE SCALE GENOMIC DNA]</scope>
    <source>
        <strain evidence="10 11">AM42-38</strain>
    </source>
</reference>
<keyword evidence="6" id="KW-1133">Transmembrane helix</keyword>
<comment type="subcellular location">
    <subcellularLocation>
        <location evidence="1">Cell membrane</location>
        <topology evidence="1">Multi-pass membrane protein</topology>
    </subcellularLocation>
</comment>
<keyword evidence="2" id="KW-0813">Transport</keyword>
<dbReference type="Pfam" id="PF01554">
    <property type="entry name" value="MatE"/>
    <property type="match status" value="2"/>
</dbReference>
<dbReference type="PANTHER" id="PTHR43298">
    <property type="entry name" value="MULTIDRUG RESISTANCE PROTEIN NORM-RELATED"/>
    <property type="match status" value="1"/>
</dbReference>
<dbReference type="GO" id="GO:0006811">
    <property type="term" value="P:monoatomic ion transport"/>
    <property type="evidence" value="ECO:0007669"/>
    <property type="project" value="UniProtKB-KW"/>
</dbReference>
<evidence type="ECO:0000256" key="8">
    <source>
        <dbReference type="ARBA" id="ARBA00023136"/>
    </source>
</evidence>
<comment type="caution">
    <text evidence="10">The sequence shown here is derived from an EMBL/GenBank/DDBJ whole genome shotgun (WGS) entry which is preliminary data.</text>
</comment>
<keyword evidence="4" id="KW-1003">Cell membrane</keyword>
<evidence type="ECO:0000256" key="9">
    <source>
        <dbReference type="ARBA" id="ARBA00031636"/>
    </source>
</evidence>
<evidence type="ECO:0000256" key="2">
    <source>
        <dbReference type="ARBA" id="ARBA00022448"/>
    </source>
</evidence>
<dbReference type="InterPro" id="IPR002528">
    <property type="entry name" value="MATE_fam"/>
</dbReference>
<keyword evidence="7" id="KW-0406">Ion transport</keyword>
<keyword evidence="8" id="KW-0472">Membrane</keyword>
<dbReference type="Proteomes" id="UP000283855">
    <property type="component" value="Unassembled WGS sequence"/>
</dbReference>
<keyword evidence="3" id="KW-0050">Antiport</keyword>
<name>A0A413SVR1_9BACT</name>
<sequence length="457" mass="50085">MDSKVNQGSRSNEIDMLNGPLFRKILVFALPLAASSLLQELFNSVDVAVVGHFVGSEALAAVGSNAPVIGLLINLFMGISMGACAIISNHIGQQDDRSIRRSISTVQLVAVLSGLFLLVLGQVAARPILTWMGTPPEVLDQAVIYLRIYFLGMPFIMAFNFGSAILRSMGDTRRPLYILVVAGVINTLLNLLFVIGFQMGVAGVAVATGIANAVSATLIIRLLRKEQEPFRLHFDRMKIYSSELSRMLRIGVPAGIQGMIFSISNVVVQSSINSYGADAIAGSAAAVNFEYYCYFIIQGFNGAAISFIAQNYGAGKMDRVHRIFWICMASSVAFCAAFNWLFAWQDNFFLGFFSDVPMVHHYGAIRMHIVLALQFIASSYEIAGSSLRGMGKSLTPALLTVFGTCLLRVVWVYVVSPLWKGYDVLMMVYPISWVLTGILVLTAYWLHIRKPAFRIKA</sequence>
<dbReference type="InterPro" id="IPR050222">
    <property type="entry name" value="MATE_MdtK"/>
</dbReference>
<dbReference type="PIRSF" id="PIRSF006603">
    <property type="entry name" value="DinF"/>
    <property type="match status" value="1"/>
</dbReference>